<evidence type="ECO:0000313" key="2">
    <source>
        <dbReference type="Proteomes" id="UP000250235"/>
    </source>
</evidence>
<dbReference type="EMBL" id="KQ991027">
    <property type="protein sequence ID" value="KZV52614.1"/>
    <property type="molecule type" value="Genomic_DNA"/>
</dbReference>
<protein>
    <submittedName>
        <fullName evidence="1">Uncharacterized protein</fullName>
    </submittedName>
</protein>
<gene>
    <name evidence="1" type="ORF">F511_07007</name>
</gene>
<name>A0A2Z7CZD2_9LAMI</name>
<sequence length="55" mass="6508">MSSFLLVTYKRRKFFLQNPSILKLGRMLGNERKVKHNRVFTMGLSGNYGRFTRIV</sequence>
<dbReference type="Proteomes" id="UP000250235">
    <property type="component" value="Unassembled WGS sequence"/>
</dbReference>
<keyword evidence="2" id="KW-1185">Reference proteome</keyword>
<accession>A0A2Z7CZD2</accession>
<dbReference type="AlphaFoldDB" id="A0A2Z7CZD2"/>
<proteinExistence type="predicted"/>
<reference evidence="1 2" key="1">
    <citation type="journal article" date="2015" name="Proc. Natl. Acad. Sci. U.S.A.">
        <title>The resurrection genome of Boea hygrometrica: A blueprint for survival of dehydration.</title>
        <authorList>
            <person name="Xiao L."/>
            <person name="Yang G."/>
            <person name="Zhang L."/>
            <person name="Yang X."/>
            <person name="Zhao S."/>
            <person name="Ji Z."/>
            <person name="Zhou Q."/>
            <person name="Hu M."/>
            <person name="Wang Y."/>
            <person name="Chen M."/>
            <person name="Xu Y."/>
            <person name="Jin H."/>
            <person name="Xiao X."/>
            <person name="Hu G."/>
            <person name="Bao F."/>
            <person name="Hu Y."/>
            <person name="Wan P."/>
            <person name="Li L."/>
            <person name="Deng X."/>
            <person name="Kuang T."/>
            <person name="Xiang C."/>
            <person name="Zhu J.K."/>
            <person name="Oliver M.J."/>
            <person name="He Y."/>
        </authorList>
    </citation>
    <scope>NUCLEOTIDE SEQUENCE [LARGE SCALE GENOMIC DNA]</scope>
    <source>
        <strain evidence="2">cv. XS01</strain>
    </source>
</reference>
<organism evidence="1 2">
    <name type="scientific">Dorcoceras hygrometricum</name>
    <dbReference type="NCBI Taxonomy" id="472368"/>
    <lineage>
        <taxon>Eukaryota</taxon>
        <taxon>Viridiplantae</taxon>
        <taxon>Streptophyta</taxon>
        <taxon>Embryophyta</taxon>
        <taxon>Tracheophyta</taxon>
        <taxon>Spermatophyta</taxon>
        <taxon>Magnoliopsida</taxon>
        <taxon>eudicotyledons</taxon>
        <taxon>Gunneridae</taxon>
        <taxon>Pentapetalae</taxon>
        <taxon>asterids</taxon>
        <taxon>lamiids</taxon>
        <taxon>Lamiales</taxon>
        <taxon>Gesneriaceae</taxon>
        <taxon>Didymocarpoideae</taxon>
        <taxon>Trichosporeae</taxon>
        <taxon>Loxocarpinae</taxon>
        <taxon>Dorcoceras</taxon>
    </lineage>
</organism>
<evidence type="ECO:0000313" key="1">
    <source>
        <dbReference type="EMBL" id="KZV52614.1"/>
    </source>
</evidence>